<dbReference type="InterPro" id="IPR008801">
    <property type="entry name" value="RALF"/>
</dbReference>
<dbReference type="PANTHER" id="PTHR33136:SF6">
    <property type="entry name" value="PROTEIN RALF-LIKE 34"/>
    <property type="match status" value="1"/>
</dbReference>
<gene>
    <name evidence="6" type="ORF">GUJ93_ZPchr0001g29257</name>
</gene>
<dbReference type="GO" id="GO:0009506">
    <property type="term" value="C:plasmodesma"/>
    <property type="evidence" value="ECO:0007669"/>
    <property type="project" value="TreeGrafter"/>
</dbReference>
<evidence type="ECO:0000256" key="1">
    <source>
        <dbReference type="ARBA" id="ARBA00009178"/>
    </source>
</evidence>
<keyword evidence="7" id="KW-1185">Reference proteome</keyword>
<dbReference type="GO" id="GO:0019722">
    <property type="term" value="P:calcium-mediated signaling"/>
    <property type="evidence" value="ECO:0007669"/>
    <property type="project" value="TreeGrafter"/>
</dbReference>
<evidence type="ECO:0008006" key="8">
    <source>
        <dbReference type="Google" id="ProtNLM"/>
    </source>
</evidence>
<dbReference type="Pfam" id="PF05498">
    <property type="entry name" value="RALF"/>
    <property type="match status" value="1"/>
</dbReference>
<dbReference type="OrthoDB" id="1613518at2759"/>
<reference evidence="6" key="2">
    <citation type="submission" date="2021-02" db="EMBL/GenBank/DDBJ databases">
        <authorList>
            <person name="Kimball J.A."/>
            <person name="Haas M.W."/>
            <person name="Macchietto M."/>
            <person name="Kono T."/>
            <person name="Duquette J."/>
            <person name="Shao M."/>
        </authorList>
    </citation>
    <scope>NUCLEOTIDE SEQUENCE</scope>
    <source>
        <tissue evidence="6">Fresh leaf tissue</tissue>
    </source>
</reference>
<proteinExistence type="inferred from homology"/>
<evidence type="ECO:0000313" key="7">
    <source>
        <dbReference type="Proteomes" id="UP000729402"/>
    </source>
</evidence>
<dbReference type="PANTHER" id="PTHR33136">
    <property type="entry name" value="RAPID ALKALINIZATION FACTOR-LIKE"/>
    <property type="match status" value="1"/>
</dbReference>
<evidence type="ECO:0000256" key="4">
    <source>
        <dbReference type="ARBA" id="ARBA00023157"/>
    </source>
</evidence>
<dbReference type="GO" id="GO:0005179">
    <property type="term" value="F:hormone activity"/>
    <property type="evidence" value="ECO:0007669"/>
    <property type="project" value="UniProtKB-KW"/>
</dbReference>
<dbReference type="AlphaFoldDB" id="A0A8J5S2W7"/>
<protein>
    <recommendedName>
        <fullName evidence="8">Rapid alkalinization factor-like</fullName>
    </recommendedName>
</protein>
<evidence type="ECO:0000313" key="6">
    <source>
        <dbReference type="EMBL" id="KAG8054055.1"/>
    </source>
</evidence>
<reference evidence="6" key="1">
    <citation type="journal article" date="2021" name="bioRxiv">
        <title>Whole Genome Assembly and Annotation of Northern Wild Rice, Zizania palustris L., Supports a Whole Genome Duplication in the Zizania Genus.</title>
        <authorList>
            <person name="Haas M."/>
            <person name="Kono T."/>
            <person name="Macchietto M."/>
            <person name="Millas R."/>
            <person name="McGilp L."/>
            <person name="Shao M."/>
            <person name="Duquette J."/>
            <person name="Hirsch C.N."/>
            <person name="Kimball J."/>
        </authorList>
    </citation>
    <scope>NUCLEOTIDE SEQUENCE</scope>
    <source>
        <tissue evidence="6">Fresh leaf tissue</tissue>
    </source>
</reference>
<comment type="similarity">
    <text evidence="1">Belongs to the plant rapid alkalinization factor (RALF) family.</text>
</comment>
<evidence type="ECO:0000256" key="2">
    <source>
        <dbReference type="ARBA" id="ARBA00022702"/>
    </source>
</evidence>
<keyword evidence="3 5" id="KW-0732">Signal</keyword>
<evidence type="ECO:0000256" key="3">
    <source>
        <dbReference type="ARBA" id="ARBA00022729"/>
    </source>
</evidence>
<evidence type="ECO:0000256" key="5">
    <source>
        <dbReference type="SAM" id="SignalP"/>
    </source>
</evidence>
<dbReference type="EMBL" id="JAAALK010000288">
    <property type="protein sequence ID" value="KAG8054055.1"/>
    <property type="molecule type" value="Genomic_DNA"/>
</dbReference>
<sequence length="113" mass="11650">MVPPPLSRAVLAVVAASAVLLAVAAVQDQYSWPAAGVGEAAVSPYCEGTAEECAAGGVARRQLGNGGGYISYDAMRRNSVPCSYRGASYYNCHPGGQANPYYRGCSAITQCRG</sequence>
<dbReference type="Proteomes" id="UP000729402">
    <property type="component" value="Unassembled WGS sequence"/>
</dbReference>
<feature type="chain" id="PRO_5035319513" description="Rapid alkalinization factor-like" evidence="5">
    <location>
        <begin position="26"/>
        <end position="113"/>
    </location>
</feature>
<accession>A0A8J5S2W7</accession>
<comment type="caution">
    <text evidence="6">The sequence shown here is derived from an EMBL/GenBank/DDBJ whole genome shotgun (WGS) entry which is preliminary data.</text>
</comment>
<feature type="signal peptide" evidence="5">
    <location>
        <begin position="1"/>
        <end position="25"/>
    </location>
</feature>
<organism evidence="6 7">
    <name type="scientific">Zizania palustris</name>
    <name type="common">Northern wild rice</name>
    <dbReference type="NCBI Taxonomy" id="103762"/>
    <lineage>
        <taxon>Eukaryota</taxon>
        <taxon>Viridiplantae</taxon>
        <taxon>Streptophyta</taxon>
        <taxon>Embryophyta</taxon>
        <taxon>Tracheophyta</taxon>
        <taxon>Spermatophyta</taxon>
        <taxon>Magnoliopsida</taxon>
        <taxon>Liliopsida</taxon>
        <taxon>Poales</taxon>
        <taxon>Poaceae</taxon>
        <taxon>BOP clade</taxon>
        <taxon>Oryzoideae</taxon>
        <taxon>Oryzeae</taxon>
        <taxon>Zizaniinae</taxon>
        <taxon>Zizania</taxon>
    </lineage>
</organism>
<keyword evidence="2" id="KW-0372">Hormone</keyword>
<name>A0A8J5S2W7_ZIZPA</name>
<keyword evidence="4" id="KW-1015">Disulfide bond</keyword>